<organism evidence="2 3">
    <name type="scientific">Sedimentitalea todarodis</name>
    <dbReference type="NCBI Taxonomy" id="1631240"/>
    <lineage>
        <taxon>Bacteria</taxon>
        <taxon>Pseudomonadati</taxon>
        <taxon>Pseudomonadota</taxon>
        <taxon>Alphaproteobacteria</taxon>
        <taxon>Rhodobacterales</taxon>
        <taxon>Paracoccaceae</taxon>
        <taxon>Sedimentitalea</taxon>
    </lineage>
</organism>
<keyword evidence="1" id="KW-0732">Signal</keyword>
<evidence type="ECO:0000256" key="1">
    <source>
        <dbReference type="SAM" id="SignalP"/>
    </source>
</evidence>
<feature type="chain" id="PRO_5045882847" evidence="1">
    <location>
        <begin position="27"/>
        <end position="304"/>
    </location>
</feature>
<dbReference type="RefSeq" id="WP_316782422.1">
    <property type="nucleotide sequence ID" value="NZ_JASMWN010000038.1"/>
</dbReference>
<comment type="caution">
    <text evidence="2">The sequence shown here is derived from an EMBL/GenBank/DDBJ whole genome shotgun (WGS) entry which is preliminary data.</text>
</comment>
<gene>
    <name evidence="2" type="ORF">QO231_24370</name>
</gene>
<evidence type="ECO:0000313" key="3">
    <source>
        <dbReference type="Proteomes" id="UP001255416"/>
    </source>
</evidence>
<name>A0ABU3VLA1_9RHOB</name>
<proteinExistence type="predicted"/>
<keyword evidence="3" id="KW-1185">Reference proteome</keyword>
<dbReference type="Proteomes" id="UP001255416">
    <property type="component" value="Unassembled WGS sequence"/>
</dbReference>
<evidence type="ECO:0000313" key="2">
    <source>
        <dbReference type="EMBL" id="MDU9006964.1"/>
    </source>
</evidence>
<feature type="signal peptide" evidence="1">
    <location>
        <begin position="1"/>
        <end position="26"/>
    </location>
</feature>
<dbReference type="EMBL" id="JASMWN010000038">
    <property type="protein sequence ID" value="MDU9006964.1"/>
    <property type="molecule type" value="Genomic_DNA"/>
</dbReference>
<protein>
    <submittedName>
        <fullName evidence="2">Uncharacterized protein</fullName>
    </submittedName>
</protein>
<sequence length="304" mass="34510">MLDMMFCRLFFFIGAAAWITASSTRADEIDCWDQNNEVASGVYRFSHKSWAERNGAKFSLVHCVENRGANPIFIDWQDAGIRGYVLPNSNSYTKTSFPAHKFTNETSILWWGPRPDSASTNIFDYNENIVVAGSDEKSVSTSSRRTIPLNVNFSYVGDSLDFENLTEKQFGVLREIDLNFLSEFDPSTRVLVLKCFYQVDEKEGDRGGYGSLSYRIKFSDNDLNVLMFGTSDGIRISGGRVLQQDGFPLDFETLEGRSLQVEGTSLEFVARRRIDGMTFSERSARLEFHGGGKVIGYIPIHYWW</sequence>
<accession>A0ABU3VLA1</accession>
<reference evidence="3" key="1">
    <citation type="submission" date="2023-05" db="EMBL/GenBank/DDBJ databases">
        <title>Sedimentitalea sp. nov. JM2-8.</title>
        <authorList>
            <person name="Huang J."/>
        </authorList>
    </citation>
    <scope>NUCLEOTIDE SEQUENCE [LARGE SCALE GENOMIC DNA]</scope>
    <source>
        <strain evidence="3">KHS03</strain>
    </source>
</reference>